<keyword evidence="1" id="KW-0805">Transcription regulation</keyword>
<comment type="caution">
    <text evidence="5">The sequence shown here is derived from an EMBL/GenBank/DDBJ whole genome shotgun (WGS) entry which is preliminary data.</text>
</comment>
<dbReference type="EMBL" id="BMNT01000020">
    <property type="protein sequence ID" value="GGK91999.1"/>
    <property type="molecule type" value="Genomic_DNA"/>
</dbReference>
<evidence type="ECO:0000313" key="5">
    <source>
        <dbReference type="EMBL" id="GGK91999.1"/>
    </source>
</evidence>
<evidence type="ECO:0000259" key="4">
    <source>
        <dbReference type="PROSITE" id="PS01124"/>
    </source>
</evidence>
<protein>
    <recommendedName>
        <fullName evidence="4">HTH araC/xylS-type domain-containing protein</fullName>
    </recommendedName>
</protein>
<sequence>MEYVGRVPAPPLDRFIDDIYCLTGVPRHRLMNVPPMPSAHLFINLGDPTLLWDSDPSVPPALFTGGWFMGVWTRRFLFEYPSRVRLVGVHFKPWGVSPFIDMPAAELRNRWVPVDAVWQRSLDRIRNQLGEMASATETLRVLEKELRSRLAEAPLRGLDLVQHTGTYLESSHGVVPVRALAEAAGVSGNHLAAQFTSHVGVTPKRVARIYRFARLILSVDALRPVDWSQLAQTAGYFDQAHFIREFKDFTGHTPTEYLALRRRFPAERGFPPDSGPMPAD</sequence>
<dbReference type="InterPro" id="IPR046532">
    <property type="entry name" value="DUF6597"/>
</dbReference>
<dbReference type="Pfam" id="PF12833">
    <property type="entry name" value="HTH_18"/>
    <property type="match status" value="1"/>
</dbReference>
<dbReference type="InterPro" id="IPR009057">
    <property type="entry name" value="Homeodomain-like_sf"/>
</dbReference>
<organism evidence="5 6">
    <name type="scientific">Sphaerisporangium melleum</name>
    <dbReference type="NCBI Taxonomy" id="321316"/>
    <lineage>
        <taxon>Bacteria</taxon>
        <taxon>Bacillati</taxon>
        <taxon>Actinomycetota</taxon>
        <taxon>Actinomycetes</taxon>
        <taxon>Streptosporangiales</taxon>
        <taxon>Streptosporangiaceae</taxon>
        <taxon>Sphaerisporangium</taxon>
    </lineage>
</organism>
<dbReference type="GO" id="GO:0003700">
    <property type="term" value="F:DNA-binding transcription factor activity"/>
    <property type="evidence" value="ECO:0007669"/>
    <property type="project" value="InterPro"/>
</dbReference>
<dbReference type="InterPro" id="IPR018060">
    <property type="entry name" value="HTH_AraC"/>
</dbReference>
<keyword evidence="6" id="KW-1185">Reference proteome</keyword>
<dbReference type="InterPro" id="IPR050204">
    <property type="entry name" value="AraC_XylS_family_regulators"/>
</dbReference>
<dbReference type="RefSeq" id="WP_189164389.1">
    <property type="nucleotide sequence ID" value="NZ_BMNT01000020.1"/>
</dbReference>
<reference evidence="5" key="1">
    <citation type="journal article" date="2014" name="Int. J. Syst. Evol. Microbiol.">
        <title>Complete genome sequence of Corynebacterium casei LMG S-19264T (=DSM 44701T), isolated from a smear-ripened cheese.</title>
        <authorList>
            <consortium name="US DOE Joint Genome Institute (JGI-PGF)"/>
            <person name="Walter F."/>
            <person name="Albersmeier A."/>
            <person name="Kalinowski J."/>
            <person name="Ruckert C."/>
        </authorList>
    </citation>
    <scope>NUCLEOTIDE SEQUENCE</scope>
    <source>
        <strain evidence="5">JCM 13064</strain>
    </source>
</reference>
<dbReference type="SMART" id="SM00342">
    <property type="entry name" value="HTH_ARAC"/>
    <property type="match status" value="1"/>
</dbReference>
<evidence type="ECO:0000256" key="2">
    <source>
        <dbReference type="ARBA" id="ARBA00023125"/>
    </source>
</evidence>
<dbReference type="Pfam" id="PF20240">
    <property type="entry name" value="DUF6597"/>
    <property type="match status" value="1"/>
</dbReference>
<keyword evidence="2" id="KW-0238">DNA-binding</keyword>
<dbReference type="AlphaFoldDB" id="A0A917R680"/>
<feature type="domain" description="HTH araC/xylS-type" evidence="4">
    <location>
        <begin position="158"/>
        <end position="260"/>
    </location>
</feature>
<evidence type="ECO:0000256" key="3">
    <source>
        <dbReference type="ARBA" id="ARBA00023163"/>
    </source>
</evidence>
<accession>A0A917R680</accession>
<evidence type="ECO:0000313" key="6">
    <source>
        <dbReference type="Proteomes" id="UP000645217"/>
    </source>
</evidence>
<reference evidence="5" key="2">
    <citation type="submission" date="2020-09" db="EMBL/GenBank/DDBJ databases">
        <authorList>
            <person name="Sun Q."/>
            <person name="Ohkuma M."/>
        </authorList>
    </citation>
    <scope>NUCLEOTIDE SEQUENCE</scope>
    <source>
        <strain evidence="5">JCM 13064</strain>
    </source>
</reference>
<name>A0A917R680_9ACTN</name>
<dbReference type="GO" id="GO:0043565">
    <property type="term" value="F:sequence-specific DNA binding"/>
    <property type="evidence" value="ECO:0007669"/>
    <property type="project" value="InterPro"/>
</dbReference>
<dbReference type="SUPFAM" id="SSF46689">
    <property type="entry name" value="Homeodomain-like"/>
    <property type="match status" value="1"/>
</dbReference>
<dbReference type="PANTHER" id="PTHR46796:SF13">
    <property type="entry name" value="HTH-TYPE TRANSCRIPTIONAL ACTIVATOR RHAS"/>
    <property type="match status" value="1"/>
</dbReference>
<proteinExistence type="predicted"/>
<evidence type="ECO:0000256" key="1">
    <source>
        <dbReference type="ARBA" id="ARBA00023015"/>
    </source>
</evidence>
<dbReference type="Gene3D" id="1.10.10.60">
    <property type="entry name" value="Homeodomain-like"/>
    <property type="match status" value="1"/>
</dbReference>
<dbReference type="PROSITE" id="PS01124">
    <property type="entry name" value="HTH_ARAC_FAMILY_2"/>
    <property type="match status" value="1"/>
</dbReference>
<gene>
    <name evidence="5" type="ORF">GCM10007964_38290</name>
</gene>
<dbReference type="Proteomes" id="UP000645217">
    <property type="component" value="Unassembled WGS sequence"/>
</dbReference>
<keyword evidence="3" id="KW-0804">Transcription</keyword>
<dbReference type="PANTHER" id="PTHR46796">
    <property type="entry name" value="HTH-TYPE TRANSCRIPTIONAL ACTIVATOR RHAS-RELATED"/>
    <property type="match status" value="1"/>
</dbReference>